<reference evidence="1" key="1">
    <citation type="journal article" date="2018" name="PLoS Negl. Trop. Dis.">
        <title>An insight into the salivary gland and fat body transcriptome of Panstrongylus lignarius (Hemiptera: Heteroptera), the main vector of Chagas disease in Peru.</title>
        <authorList>
            <person name="Nevoa J.C."/>
            <person name="Mendes M.T."/>
            <person name="da Silva M.V."/>
            <person name="Soares S.C."/>
            <person name="Oliveira C.J.F."/>
            <person name="Ribeiro J.M.C."/>
        </authorList>
    </citation>
    <scope>NUCLEOTIDE SEQUENCE</scope>
</reference>
<sequence length="153" mass="16512">MPPVAMAISCRVAFLLSPNPGAFTAATCRPIFSLFTTSVERASPSISSAIITSGFLLEFAYSRAGMIDCTDDIFFSESNSRQSWNSTLAPLVVLMKYGEIYPLSNFMPSITSSSSFNVLPSLTVITPSFPTFFIASEIRSPIFLSPLAEIVAT</sequence>
<name>A0A224XVI4_9HEMI</name>
<protein>
    <submittedName>
        <fullName evidence="1">Uncharacterized protein</fullName>
    </submittedName>
</protein>
<accession>A0A224XVI4</accession>
<evidence type="ECO:0000313" key="1">
    <source>
        <dbReference type="EMBL" id="JAW13848.1"/>
    </source>
</evidence>
<dbReference type="EMBL" id="GFTR01002578">
    <property type="protein sequence ID" value="JAW13848.1"/>
    <property type="molecule type" value="Transcribed_RNA"/>
</dbReference>
<proteinExistence type="predicted"/>
<dbReference type="AlphaFoldDB" id="A0A224XVI4"/>
<organism evidence="1">
    <name type="scientific">Panstrongylus lignarius</name>
    <dbReference type="NCBI Taxonomy" id="156445"/>
    <lineage>
        <taxon>Eukaryota</taxon>
        <taxon>Metazoa</taxon>
        <taxon>Ecdysozoa</taxon>
        <taxon>Arthropoda</taxon>
        <taxon>Hexapoda</taxon>
        <taxon>Insecta</taxon>
        <taxon>Pterygota</taxon>
        <taxon>Neoptera</taxon>
        <taxon>Paraneoptera</taxon>
        <taxon>Hemiptera</taxon>
        <taxon>Heteroptera</taxon>
        <taxon>Panheteroptera</taxon>
        <taxon>Cimicomorpha</taxon>
        <taxon>Reduviidae</taxon>
        <taxon>Triatominae</taxon>
        <taxon>Panstrongylus</taxon>
    </lineage>
</organism>